<feature type="region of interest" description="Disordered" evidence="13">
    <location>
        <begin position="31"/>
        <end position="57"/>
    </location>
</feature>
<name>A0ABR3FKJ2_9AGAR</name>
<keyword evidence="9" id="KW-0560">Oxidoreductase</keyword>
<dbReference type="PRINTS" id="PR00385">
    <property type="entry name" value="P450"/>
</dbReference>
<dbReference type="PANTHER" id="PTHR24305">
    <property type="entry name" value="CYTOCHROME P450"/>
    <property type="match status" value="1"/>
</dbReference>
<sequence>MGQVKLGNASGAGLFPVLEASPPATALQKLASTHESSQGCHRNTTNGGSADSSAPEYKFESRDGLSDLTYTGTTTSLGEMLEFNFKLFLDLFIYYFVVRFFIWVLKPVLGWTPFHHLPGPPPQSWLKGNLGQLFNAKGLPFHQSLVDDYGGVVRVHGFFGDEQLYVSDPRALQSIISKDQDAYEETAVFIDWNRIIFGPGLVATTGDVHKRQRKLVTPVFSVTHLKGLTPLFYDIADRLKEVLENESKTAKEKSGKSILDMNGWVSRVALESDPLDSPVNNPYTEAIKELIPTLFSLALVRQFLPFLSRIGSPSFRRWVVECTPNRSVQKLKHISDVMHDTARSILEDRRRNIREESEGRDIISILLRENERAAPEDKMSENELTGQMTVLIFGAQDTTSSVFSRTLDLLASNPAIQEKVREEIRVALNTQGSSDQRLDYDEISNLPWLDAVLKETLRLYPPVPFVRRTAVKERTLLYSPLNTRHTPNDDSTASVTVPVGTTVFVGIAGANRLESIWGPDAKEWRPERWLSSDPNIIKTTNSARLPGIYAGTLSFLGGGRSCVGYKFALIELKIILATLLLNFRFSKTEDEIVWNLSQIIAPSVRRSDHIGGQEVVQEVKGLPLVIESATNP</sequence>
<dbReference type="InterPro" id="IPR050121">
    <property type="entry name" value="Cytochrome_P450_monoxygenase"/>
</dbReference>
<keyword evidence="7" id="KW-0479">Metal-binding</keyword>
<comment type="similarity">
    <text evidence="4">Belongs to the cytochrome P450 family.</text>
</comment>
<evidence type="ECO:0000256" key="6">
    <source>
        <dbReference type="ARBA" id="ARBA00022692"/>
    </source>
</evidence>
<keyword evidence="12" id="KW-0472">Membrane</keyword>
<comment type="pathway">
    <text evidence="3">Secondary metabolite biosynthesis; terpenoid biosynthesis.</text>
</comment>
<organism evidence="14 15">
    <name type="scientific">Marasmius crinis-equi</name>
    <dbReference type="NCBI Taxonomy" id="585013"/>
    <lineage>
        <taxon>Eukaryota</taxon>
        <taxon>Fungi</taxon>
        <taxon>Dikarya</taxon>
        <taxon>Basidiomycota</taxon>
        <taxon>Agaricomycotina</taxon>
        <taxon>Agaricomycetes</taxon>
        <taxon>Agaricomycetidae</taxon>
        <taxon>Agaricales</taxon>
        <taxon>Marasmiineae</taxon>
        <taxon>Marasmiaceae</taxon>
        <taxon>Marasmius</taxon>
    </lineage>
</organism>
<dbReference type="PRINTS" id="PR00465">
    <property type="entry name" value="EP450IV"/>
</dbReference>
<keyword evidence="11" id="KW-0503">Monooxygenase</keyword>
<dbReference type="Proteomes" id="UP001465976">
    <property type="component" value="Unassembled WGS sequence"/>
</dbReference>
<evidence type="ECO:0000256" key="11">
    <source>
        <dbReference type="ARBA" id="ARBA00023033"/>
    </source>
</evidence>
<proteinExistence type="inferred from homology"/>
<evidence type="ECO:0000313" key="15">
    <source>
        <dbReference type="Proteomes" id="UP001465976"/>
    </source>
</evidence>
<evidence type="ECO:0000256" key="5">
    <source>
        <dbReference type="ARBA" id="ARBA00022617"/>
    </source>
</evidence>
<keyword evidence="10" id="KW-0408">Iron</keyword>
<dbReference type="SUPFAM" id="SSF48264">
    <property type="entry name" value="Cytochrome P450"/>
    <property type="match status" value="1"/>
</dbReference>
<evidence type="ECO:0000256" key="8">
    <source>
        <dbReference type="ARBA" id="ARBA00022989"/>
    </source>
</evidence>
<evidence type="ECO:0000256" key="10">
    <source>
        <dbReference type="ARBA" id="ARBA00023004"/>
    </source>
</evidence>
<accession>A0ABR3FKJ2</accession>
<dbReference type="PANTHER" id="PTHR24305:SF166">
    <property type="entry name" value="CYTOCHROME P450 12A4, MITOCHONDRIAL-RELATED"/>
    <property type="match status" value="1"/>
</dbReference>
<gene>
    <name evidence="14" type="ORF">V5O48_006281</name>
</gene>
<evidence type="ECO:0000256" key="7">
    <source>
        <dbReference type="ARBA" id="ARBA00022723"/>
    </source>
</evidence>
<reference evidence="14 15" key="1">
    <citation type="submission" date="2024-02" db="EMBL/GenBank/DDBJ databases">
        <title>A draft genome for the cacao thread blight pathogen Marasmius crinis-equi.</title>
        <authorList>
            <person name="Cohen S.P."/>
            <person name="Baruah I.K."/>
            <person name="Amoako-Attah I."/>
            <person name="Bukari Y."/>
            <person name="Meinhardt L.W."/>
            <person name="Bailey B.A."/>
        </authorList>
    </citation>
    <scope>NUCLEOTIDE SEQUENCE [LARGE SCALE GENOMIC DNA]</scope>
    <source>
        <strain evidence="14 15">GH-76</strain>
    </source>
</reference>
<dbReference type="InterPro" id="IPR002403">
    <property type="entry name" value="Cyt_P450_E_grp-IV"/>
</dbReference>
<evidence type="ECO:0000256" key="3">
    <source>
        <dbReference type="ARBA" id="ARBA00004721"/>
    </source>
</evidence>
<dbReference type="EMBL" id="JBAHYK010000282">
    <property type="protein sequence ID" value="KAL0575693.1"/>
    <property type="molecule type" value="Genomic_DNA"/>
</dbReference>
<dbReference type="InterPro" id="IPR036396">
    <property type="entry name" value="Cyt_P450_sf"/>
</dbReference>
<evidence type="ECO:0000256" key="9">
    <source>
        <dbReference type="ARBA" id="ARBA00023002"/>
    </source>
</evidence>
<protein>
    <recommendedName>
        <fullName evidence="16">Cytochrome P450</fullName>
    </recommendedName>
</protein>
<evidence type="ECO:0000313" key="14">
    <source>
        <dbReference type="EMBL" id="KAL0575693.1"/>
    </source>
</evidence>
<keyword evidence="6" id="KW-0812">Transmembrane</keyword>
<dbReference type="CDD" id="cd11069">
    <property type="entry name" value="CYP_FUM15-like"/>
    <property type="match status" value="1"/>
</dbReference>
<evidence type="ECO:0000256" key="4">
    <source>
        <dbReference type="ARBA" id="ARBA00010617"/>
    </source>
</evidence>
<comment type="caution">
    <text evidence="14">The sequence shown here is derived from an EMBL/GenBank/DDBJ whole genome shotgun (WGS) entry which is preliminary data.</text>
</comment>
<keyword evidence="15" id="KW-1185">Reference proteome</keyword>
<feature type="compositionally biased region" description="Polar residues" evidence="13">
    <location>
        <begin position="31"/>
        <end position="52"/>
    </location>
</feature>
<keyword evidence="8" id="KW-1133">Transmembrane helix</keyword>
<dbReference type="Pfam" id="PF00067">
    <property type="entry name" value="p450"/>
    <property type="match status" value="1"/>
</dbReference>
<dbReference type="InterPro" id="IPR001128">
    <property type="entry name" value="Cyt_P450"/>
</dbReference>
<evidence type="ECO:0000256" key="2">
    <source>
        <dbReference type="ARBA" id="ARBA00004370"/>
    </source>
</evidence>
<keyword evidence="5" id="KW-0349">Heme</keyword>
<evidence type="ECO:0000256" key="12">
    <source>
        <dbReference type="ARBA" id="ARBA00023136"/>
    </source>
</evidence>
<evidence type="ECO:0008006" key="16">
    <source>
        <dbReference type="Google" id="ProtNLM"/>
    </source>
</evidence>
<evidence type="ECO:0000256" key="1">
    <source>
        <dbReference type="ARBA" id="ARBA00001971"/>
    </source>
</evidence>
<dbReference type="Gene3D" id="1.10.630.10">
    <property type="entry name" value="Cytochrome P450"/>
    <property type="match status" value="1"/>
</dbReference>
<evidence type="ECO:0000256" key="13">
    <source>
        <dbReference type="SAM" id="MobiDB-lite"/>
    </source>
</evidence>
<comment type="subcellular location">
    <subcellularLocation>
        <location evidence="2">Membrane</location>
    </subcellularLocation>
</comment>
<comment type="cofactor">
    <cofactor evidence="1">
        <name>heme</name>
        <dbReference type="ChEBI" id="CHEBI:30413"/>
    </cofactor>
</comment>